<evidence type="ECO:0000256" key="2">
    <source>
        <dbReference type="ARBA" id="ARBA00004429"/>
    </source>
</evidence>
<dbReference type="SMART" id="SM00086">
    <property type="entry name" value="PAC"/>
    <property type="match status" value="3"/>
</dbReference>
<dbReference type="Pfam" id="PF00512">
    <property type="entry name" value="HisKA"/>
    <property type="match status" value="1"/>
</dbReference>
<feature type="domain" description="PAS" evidence="9">
    <location>
        <begin position="375"/>
        <end position="447"/>
    </location>
</feature>
<comment type="catalytic activity">
    <reaction evidence="1">
        <text>ATP + protein L-histidine = ADP + protein N-phospho-L-histidine.</text>
        <dbReference type="EC" id="2.7.13.3"/>
    </reaction>
</comment>
<dbReference type="SUPFAM" id="SSF55785">
    <property type="entry name" value="PYP-like sensor domain (PAS domain)"/>
    <property type="match status" value="3"/>
</dbReference>
<dbReference type="PROSITE" id="PS50109">
    <property type="entry name" value="HIS_KIN"/>
    <property type="match status" value="1"/>
</dbReference>
<dbReference type="FunFam" id="3.30.565.10:FF:000006">
    <property type="entry name" value="Sensor histidine kinase WalK"/>
    <property type="match status" value="1"/>
</dbReference>
<dbReference type="InterPro" id="IPR035965">
    <property type="entry name" value="PAS-like_dom_sf"/>
</dbReference>
<dbReference type="Pfam" id="PF13188">
    <property type="entry name" value="PAS_8"/>
    <property type="match status" value="1"/>
</dbReference>
<evidence type="ECO:0000259" key="11">
    <source>
        <dbReference type="PROSITE" id="PS50885"/>
    </source>
</evidence>
<dbReference type="InterPro" id="IPR000014">
    <property type="entry name" value="PAS"/>
</dbReference>
<protein>
    <recommendedName>
        <fullName evidence="3">histidine kinase</fullName>
        <ecNumber evidence="3">2.7.13.3</ecNumber>
    </recommendedName>
</protein>
<dbReference type="SUPFAM" id="SSF55874">
    <property type="entry name" value="ATPase domain of HSP90 chaperone/DNA topoisomerase II/histidine kinase"/>
    <property type="match status" value="1"/>
</dbReference>
<evidence type="ECO:0000256" key="4">
    <source>
        <dbReference type="ARBA" id="ARBA00022553"/>
    </source>
</evidence>
<feature type="transmembrane region" description="Helical" evidence="7">
    <location>
        <begin position="284"/>
        <end position="305"/>
    </location>
</feature>
<dbReference type="PRINTS" id="PR00344">
    <property type="entry name" value="BCTRLSENSOR"/>
</dbReference>
<keyword evidence="5" id="KW-0808">Transferase</keyword>
<dbReference type="SMART" id="SM00387">
    <property type="entry name" value="HATPase_c"/>
    <property type="match status" value="1"/>
</dbReference>
<dbReference type="SUPFAM" id="SSF55781">
    <property type="entry name" value="GAF domain-like"/>
    <property type="match status" value="1"/>
</dbReference>
<dbReference type="Pfam" id="PF13185">
    <property type="entry name" value="GAF_2"/>
    <property type="match status" value="1"/>
</dbReference>
<dbReference type="Pfam" id="PF02518">
    <property type="entry name" value="HATPase_c"/>
    <property type="match status" value="1"/>
</dbReference>
<dbReference type="CDD" id="cd00082">
    <property type="entry name" value="HisKA"/>
    <property type="match status" value="1"/>
</dbReference>
<dbReference type="PANTHER" id="PTHR43304">
    <property type="entry name" value="PHYTOCHROME-LIKE PROTEIN CPH1"/>
    <property type="match status" value="1"/>
</dbReference>
<evidence type="ECO:0000256" key="7">
    <source>
        <dbReference type="SAM" id="Phobius"/>
    </source>
</evidence>
<evidence type="ECO:0000256" key="6">
    <source>
        <dbReference type="ARBA" id="ARBA00022777"/>
    </source>
</evidence>
<dbReference type="InterPro" id="IPR000700">
    <property type="entry name" value="PAS-assoc_C"/>
</dbReference>
<dbReference type="RefSeq" id="WP_349278750.1">
    <property type="nucleotide sequence ID" value="NZ_CBCSCU010000026.1"/>
</dbReference>
<feature type="domain" description="PAS" evidence="9">
    <location>
        <begin position="818"/>
        <end position="890"/>
    </location>
</feature>
<dbReference type="SMART" id="SM00065">
    <property type="entry name" value="GAF"/>
    <property type="match status" value="1"/>
</dbReference>
<dbReference type="Gene3D" id="3.30.565.10">
    <property type="entry name" value="Histidine kinase-like ATPase, C-terminal domain"/>
    <property type="match status" value="1"/>
</dbReference>
<dbReference type="InterPro" id="IPR004358">
    <property type="entry name" value="Sig_transdc_His_kin-like_C"/>
</dbReference>
<dbReference type="Gene3D" id="6.10.340.10">
    <property type="match status" value="1"/>
</dbReference>
<dbReference type="PROSITE" id="PS50112">
    <property type="entry name" value="PAS"/>
    <property type="match status" value="3"/>
</dbReference>
<keyword evidence="7" id="KW-1133">Transmembrane helix</keyword>
<keyword evidence="7" id="KW-0472">Membrane</keyword>
<sequence length="1178" mass="129868">MKLQLTLRQRLVLLLMAAMAPLFGLAIFNAQLNADAAVSRATDNLKFAVSLAASNQQRMTETVHQLLIAISQVPDIQQGQPAPCNRYLGEIKRRLPDYINLGVVGMDGYARCHALAEGSQGAARAFFGDRLYFREAVARRNFFAGEYIVGRITGKPSVTFALPVLDVQGRVSFVAYASLDLSSMARSIAAIELPAGAKLGIHDRYGTLLAGTSGIPIAIGQKTGSPVLQEAVRTLETGVRDGLDAAGQHQLWAFMPSSSQADTAFFVAVGMDRSTILEPSRRQMWLELGALALVAFLGGWMAWVLGSRTIVKPAADILEATRQLQQGRLDVRIPTQSVHASQELMQIAVGFNRMAESVQAHQAALEAELASSQAARERLKDAQSLARIGYWQIDLATQQISWSDEVYELFGIDRTQLDGTYQSFLNWIHPSDREAFTVVRDAAVRAGTALDCEFRVIAPGGRICWIHQFGRVHFNPDGHASTQRTGVIQDITQRKLAEQALIDSEQRYAELLEMVPLPMWVYDSATTRFLAVNQAAVQAYGYSAAEFLSMTIFDIRPEAEHAYLRQWLDNPLRKKALWHDLRRDASLFSVETVSQPIQYAGRAARLVVAMDKTAQDKAEKETQDYLFTLQRAADAAQAITWHQTLEGTMQEIADQARGVIGTHQAVVSLSVDGNPLQMTHALSLSEKYEPYRSLIKPADGSDIQAVVGESNRLMRMTQAELEAHPRWPGFGGHAGKHPPMRGWLAVPLIGKNGKNIGLLQLSDKYEGEFTKQDEYVALELSHLASAGLENSRLLEEISQLNAGLEQKVAERTVALARQEALFRALAEQAPQLVWTASPDGEATYFNRAWFDLMGGKLEDWTGLQWLAVIHPDDVSDIQSSWKIARASQSSYAGVRRLLAEDGSCHTMAYRGSPVLDEQGKVAFWVGIDADITEIKAIEAALRLSNQELEAFSYSVSHDLRSPLNTVDGFSRLLAKQLAQQLEGEADAKVRHYLARIQAGVAQMGQLIEDLLSLSQVTRARLHTERVDLSFMARSLLDEWQIRQPERQVTVTVESGLQAQGDRPLVRIVMENLLANAWKFTSQTAQANISVGQTFDAAGLPVFFVRDNGAGFDMAYSDKLFDPFQRLHAASEFSGTGIGLATVSRVIKRHGGRIWAESAPACGATFFFTLPQGKAYDAS</sequence>
<dbReference type="CDD" id="cd12914">
    <property type="entry name" value="PDC1_DGC_like"/>
    <property type="match status" value="1"/>
</dbReference>
<dbReference type="SUPFAM" id="SSF158472">
    <property type="entry name" value="HAMP domain-like"/>
    <property type="match status" value="1"/>
</dbReference>
<dbReference type="AlphaFoldDB" id="A0AAU7LQI9"/>
<dbReference type="InterPro" id="IPR036097">
    <property type="entry name" value="HisK_dim/P_sf"/>
</dbReference>
<dbReference type="InterPro" id="IPR029016">
    <property type="entry name" value="GAF-like_dom_sf"/>
</dbReference>
<feature type="domain" description="PAS" evidence="9">
    <location>
        <begin position="504"/>
        <end position="575"/>
    </location>
</feature>
<dbReference type="Pfam" id="PF00672">
    <property type="entry name" value="HAMP"/>
    <property type="match status" value="1"/>
</dbReference>
<dbReference type="PROSITE" id="PS50885">
    <property type="entry name" value="HAMP"/>
    <property type="match status" value="1"/>
</dbReference>
<comment type="subcellular location">
    <subcellularLocation>
        <location evidence="2">Cell inner membrane</location>
        <topology evidence="2">Multi-pass membrane protein</topology>
    </subcellularLocation>
</comment>
<reference evidence="12" key="1">
    <citation type="submission" date="2024-05" db="EMBL/GenBank/DDBJ databases">
        <authorList>
            <person name="Bunk B."/>
            <person name="Swiderski J."/>
            <person name="Sproer C."/>
            <person name="Thiel V."/>
        </authorList>
    </citation>
    <scope>NUCLEOTIDE SEQUENCE</scope>
    <source>
        <strain evidence="12">DSM 17735</strain>
    </source>
</reference>
<dbReference type="InterPro" id="IPR003661">
    <property type="entry name" value="HisK_dim/P_dom"/>
</dbReference>
<evidence type="ECO:0000259" key="8">
    <source>
        <dbReference type="PROSITE" id="PS50109"/>
    </source>
</evidence>
<evidence type="ECO:0000256" key="5">
    <source>
        <dbReference type="ARBA" id="ARBA00022679"/>
    </source>
</evidence>
<dbReference type="SMART" id="SM00388">
    <property type="entry name" value="HisKA"/>
    <property type="match status" value="1"/>
</dbReference>
<accession>A0AAU7LQI9</accession>
<dbReference type="InterPro" id="IPR052162">
    <property type="entry name" value="Sensor_kinase/Photoreceptor"/>
</dbReference>
<keyword evidence="7" id="KW-0812">Transmembrane</keyword>
<dbReference type="GO" id="GO:0005886">
    <property type="term" value="C:plasma membrane"/>
    <property type="evidence" value="ECO:0007669"/>
    <property type="project" value="UniProtKB-SubCell"/>
</dbReference>
<dbReference type="SMART" id="SM00304">
    <property type="entry name" value="HAMP"/>
    <property type="match status" value="1"/>
</dbReference>
<dbReference type="InterPro" id="IPR003594">
    <property type="entry name" value="HATPase_dom"/>
</dbReference>
<dbReference type="SMART" id="SM00091">
    <property type="entry name" value="PAS"/>
    <property type="match status" value="3"/>
</dbReference>
<keyword evidence="6" id="KW-0418">Kinase</keyword>
<evidence type="ECO:0000256" key="1">
    <source>
        <dbReference type="ARBA" id="ARBA00000085"/>
    </source>
</evidence>
<dbReference type="CDD" id="cd06225">
    <property type="entry name" value="HAMP"/>
    <property type="match status" value="1"/>
</dbReference>
<evidence type="ECO:0000259" key="10">
    <source>
        <dbReference type="PROSITE" id="PS50113"/>
    </source>
</evidence>
<evidence type="ECO:0000259" key="9">
    <source>
        <dbReference type="PROSITE" id="PS50112"/>
    </source>
</evidence>
<dbReference type="GO" id="GO:0000155">
    <property type="term" value="F:phosphorelay sensor kinase activity"/>
    <property type="evidence" value="ECO:0007669"/>
    <property type="project" value="InterPro"/>
</dbReference>
<feature type="domain" description="PAC" evidence="10">
    <location>
        <begin position="450"/>
        <end position="503"/>
    </location>
</feature>
<feature type="domain" description="Histidine kinase" evidence="8">
    <location>
        <begin position="954"/>
        <end position="1173"/>
    </location>
</feature>
<dbReference type="EC" id="2.7.13.3" evidence="3"/>
<dbReference type="CDD" id="cd00130">
    <property type="entry name" value="PAS"/>
    <property type="match status" value="3"/>
</dbReference>
<feature type="domain" description="PAC" evidence="10">
    <location>
        <begin position="891"/>
        <end position="943"/>
    </location>
</feature>
<dbReference type="Gene3D" id="2.10.70.100">
    <property type="match status" value="1"/>
</dbReference>
<name>A0AAU7LQI9_9BURK</name>
<dbReference type="InterPro" id="IPR036890">
    <property type="entry name" value="HATPase_C_sf"/>
</dbReference>
<dbReference type="SUPFAM" id="SSF47384">
    <property type="entry name" value="Homodimeric domain of signal transducing histidine kinase"/>
    <property type="match status" value="1"/>
</dbReference>
<dbReference type="InterPro" id="IPR003018">
    <property type="entry name" value="GAF"/>
</dbReference>
<keyword evidence="4" id="KW-0597">Phosphoprotein</keyword>
<gene>
    <name evidence="12" type="ORF">ABLV49_18520</name>
</gene>
<dbReference type="PANTHER" id="PTHR43304:SF1">
    <property type="entry name" value="PAC DOMAIN-CONTAINING PROTEIN"/>
    <property type="match status" value="1"/>
</dbReference>
<dbReference type="PROSITE" id="PS50113">
    <property type="entry name" value="PAC"/>
    <property type="match status" value="2"/>
</dbReference>
<dbReference type="Gene3D" id="1.10.287.130">
    <property type="match status" value="1"/>
</dbReference>
<dbReference type="Gene3D" id="3.30.450.20">
    <property type="entry name" value="PAS domain"/>
    <property type="match status" value="4"/>
</dbReference>
<dbReference type="Gene3D" id="3.30.450.40">
    <property type="match status" value="1"/>
</dbReference>
<dbReference type="InterPro" id="IPR003660">
    <property type="entry name" value="HAMP_dom"/>
</dbReference>
<organism evidence="12">
    <name type="scientific">Polaromonas hydrogenivorans</name>
    <dbReference type="NCBI Taxonomy" id="335476"/>
    <lineage>
        <taxon>Bacteria</taxon>
        <taxon>Pseudomonadati</taxon>
        <taxon>Pseudomonadota</taxon>
        <taxon>Betaproteobacteria</taxon>
        <taxon>Burkholderiales</taxon>
        <taxon>Comamonadaceae</taxon>
        <taxon>Polaromonas</taxon>
    </lineage>
</organism>
<dbReference type="NCBIfam" id="TIGR00229">
    <property type="entry name" value="sensory_box"/>
    <property type="match status" value="3"/>
</dbReference>
<dbReference type="InterPro" id="IPR005467">
    <property type="entry name" value="His_kinase_dom"/>
</dbReference>
<dbReference type="InterPro" id="IPR001610">
    <property type="entry name" value="PAC"/>
</dbReference>
<evidence type="ECO:0000256" key="3">
    <source>
        <dbReference type="ARBA" id="ARBA00012438"/>
    </source>
</evidence>
<proteinExistence type="predicted"/>
<dbReference type="Pfam" id="PF08447">
    <property type="entry name" value="PAS_3"/>
    <property type="match status" value="2"/>
</dbReference>
<dbReference type="EMBL" id="CP157675">
    <property type="protein sequence ID" value="XBP69846.1"/>
    <property type="molecule type" value="Genomic_DNA"/>
</dbReference>
<dbReference type="InterPro" id="IPR013655">
    <property type="entry name" value="PAS_fold_3"/>
</dbReference>
<evidence type="ECO:0000313" key="12">
    <source>
        <dbReference type="EMBL" id="XBP69846.1"/>
    </source>
</evidence>
<feature type="domain" description="HAMP" evidence="11">
    <location>
        <begin position="308"/>
        <end position="363"/>
    </location>
</feature>